<sequence length="100" mass="11475">MSKSNEIVLLEISLQSIRPALGSDYTFKRRCLLARLSRLPAVKETNKNRIRESEKAKRQGKLPTLTQTNTPTSFILRVISHPKHFKTPSFEGVRQTKAFH</sequence>
<evidence type="ECO:0000313" key="3">
    <source>
        <dbReference type="Proteomes" id="UP001469553"/>
    </source>
</evidence>
<organism evidence="2 3">
    <name type="scientific">Ameca splendens</name>
    <dbReference type="NCBI Taxonomy" id="208324"/>
    <lineage>
        <taxon>Eukaryota</taxon>
        <taxon>Metazoa</taxon>
        <taxon>Chordata</taxon>
        <taxon>Craniata</taxon>
        <taxon>Vertebrata</taxon>
        <taxon>Euteleostomi</taxon>
        <taxon>Actinopterygii</taxon>
        <taxon>Neopterygii</taxon>
        <taxon>Teleostei</taxon>
        <taxon>Neoteleostei</taxon>
        <taxon>Acanthomorphata</taxon>
        <taxon>Ovalentaria</taxon>
        <taxon>Atherinomorphae</taxon>
        <taxon>Cyprinodontiformes</taxon>
        <taxon>Goodeidae</taxon>
        <taxon>Ameca</taxon>
    </lineage>
</organism>
<gene>
    <name evidence="2" type="ORF">AMECASPLE_032483</name>
</gene>
<reference evidence="2 3" key="1">
    <citation type="submission" date="2021-06" db="EMBL/GenBank/DDBJ databases">
        <authorList>
            <person name="Palmer J.M."/>
        </authorList>
    </citation>
    <scope>NUCLEOTIDE SEQUENCE [LARGE SCALE GENOMIC DNA]</scope>
    <source>
        <strain evidence="2 3">AS_MEX2019</strain>
        <tissue evidence="2">Muscle</tissue>
    </source>
</reference>
<name>A0ABV0XJI7_9TELE</name>
<comment type="caution">
    <text evidence="2">The sequence shown here is derived from an EMBL/GenBank/DDBJ whole genome shotgun (WGS) entry which is preliminary data.</text>
</comment>
<feature type="compositionally biased region" description="Basic and acidic residues" evidence="1">
    <location>
        <begin position="47"/>
        <end position="57"/>
    </location>
</feature>
<protein>
    <submittedName>
        <fullName evidence="2">Uncharacterized protein</fullName>
    </submittedName>
</protein>
<keyword evidence="3" id="KW-1185">Reference proteome</keyword>
<dbReference type="EMBL" id="JAHRIP010004226">
    <property type="protein sequence ID" value="MEQ2281638.1"/>
    <property type="molecule type" value="Genomic_DNA"/>
</dbReference>
<feature type="region of interest" description="Disordered" evidence="1">
    <location>
        <begin position="47"/>
        <end position="67"/>
    </location>
</feature>
<proteinExistence type="predicted"/>
<dbReference type="Proteomes" id="UP001469553">
    <property type="component" value="Unassembled WGS sequence"/>
</dbReference>
<evidence type="ECO:0000313" key="2">
    <source>
        <dbReference type="EMBL" id="MEQ2281638.1"/>
    </source>
</evidence>
<accession>A0ABV0XJI7</accession>
<evidence type="ECO:0000256" key="1">
    <source>
        <dbReference type="SAM" id="MobiDB-lite"/>
    </source>
</evidence>